<organism evidence="9 10">
    <name type="scientific">Companilactobacillus versmoldensis DSM 14857 = KCTC 3814</name>
    <dbReference type="NCBI Taxonomy" id="1423815"/>
    <lineage>
        <taxon>Bacteria</taxon>
        <taxon>Bacillati</taxon>
        <taxon>Bacillota</taxon>
        <taxon>Bacilli</taxon>
        <taxon>Lactobacillales</taxon>
        <taxon>Lactobacillaceae</taxon>
        <taxon>Companilactobacillus</taxon>
    </lineage>
</organism>
<dbReference type="eggNOG" id="COG2135">
    <property type="taxonomic scope" value="Bacteria"/>
</dbReference>
<dbReference type="AlphaFoldDB" id="A0A0R1SA04"/>
<dbReference type="Pfam" id="PF02586">
    <property type="entry name" value="SRAP"/>
    <property type="match status" value="1"/>
</dbReference>
<keyword evidence="3" id="KW-0227">DNA damage</keyword>
<keyword evidence="10" id="KW-1185">Reference proteome</keyword>
<accession>A0A0R1SA04</accession>
<comment type="similarity">
    <text evidence="1 8">Belongs to the SOS response-associated peptidase family.</text>
</comment>
<dbReference type="EMBL" id="AZFA01000014">
    <property type="protein sequence ID" value="KRL66390.1"/>
    <property type="molecule type" value="Genomic_DNA"/>
</dbReference>
<evidence type="ECO:0000256" key="2">
    <source>
        <dbReference type="ARBA" id="ARBA00022670"/>
    </source>
</evidence>
<dbReference type="PATRIC" id="fig|1423815.3.peg.538"/>
<protein>
    <recommendedName>
        <fullName evidence="8">Abasic site processing protein</fullName>
        <ecNumber evidence="8">3.4.-.-</ecNumber>
    </recommendedName>
</protein>
<evidence type="ECO:0000256" key="3">
    <source>
        <dbReference type="ARBA" id="ARBA00022763"/>
    </source>
</evidence>
<proteinExistence type="inferred from homology"/>
<sequence length="184" mass="21055">MFEPDSNAEIKRIYDLATGGGYHPKVGEVFPTDETALIVPGDRQVRVVSMKWGFPGFKRGQSIINARSETVQSKKMFANAFATSRCVYPTTGFFEWSQSKDKYRFNYRDQPDTLFIGGCFKNFSDGLRSVLFTTEPNESMIQIHDRMPLILTKRQINAWIFDDNFANDFLNSSMPQLFSESVSK</sequence>
<dbReference type="STRING" id="1423815.FC27_GL000530"/>
<keyword evidence="6" id="KW-0238">DNA-binding</keyword>
<dbReference type="GO" id="GO:0106300">
    <property type="term" value="P:protein-DNA covalent cross-linking repair"/>
    <property type="evidence" value="ECO:0007669"/>
    <property type="project" value="InterPro"/>
</dbReference>
<dbReference type="InterPro" id="IPR003738">
    <property type="entry name" value="SRAP"/>
</dbReference>
<dbReference type="Proteomes" id="UP000051647">
    <property type="component" value="Unassembled WGS sequence"/>
</dbReference>
<evidence type="ECO:0000256" key="6">
    <source>
        <dbReference type="ARBA" id="ARBA00023125"/>
    </source>
</evidence>
<dbReference type="PANTHER" id="PTHR13604">
    <property type="entry name" value="DC12-RELATED"/>
    <property type="match status" value="1"/>
</dbReference>
<dbReference type="EC" id="3.4.-.-" evidence="8"/>
<dbReference type="InterPro" id="IPR036590">
    <property type="entry name" value="SRAP-like"/>
</dbReference>
<keyword evidence="7" id="KW-0456">Lyase</keyword>
<keyword evidence="4 8" id="KW-0378">Hydrolase</keyword>
<dbReference type="GO" id="GO:0003697">
    <property type="term" value="F:single-stranded DNA binding"/>
    <property type="evidence" value="ECO:0007669"/>
    <property type="project" value="InterPro"/>
</dbReference>
<dbReference type="Gene3D" id="3.90.1680.10">
    <property type="entry name" value="SOS response associated peptidase-like"/>
    <property type="match status" value="1"/>
</dbReference>
<dbReference type="PANTHER" id="PTHR13604:SF0">
    <property type="entry name" value="ABASIC SITE PROCESSING PROTEIN HMCES"/>
    <property type="match status" value="1"/>
</dbReference>
<evidence type="ECO:0000256" key="8">
    <source>
        <dbReference type="RuleBase" id="RU364100"/>
    </source>
</evidence>
<evidence type="ECO:0000313" key="9">
    <source>
        <dbReference type="EMBL" id="KRL66390.1"/>
    </source>
</evidence>
<evidence type="ECO:0000313" key="10">
    <source>
        <dbReference type="Proteomes" id="UP000051647"/>
    </source>
</evidence>
<dbReference type="GO" id="GO:0008233">
    <property type="term" value="F:peptidase activity"/>
    <property type="evidence" value="ECO:0007669"/>
    <property type="project" value="UniProtKB-KW"/>
</dbReference>
<gene>
    <name evidence="9" type="ORF">FC27_GL000530</name>
</gene>
<dbReference type="GO" id="GO:0006508">
    <property type="term" value="P:proteolysis"/>
    <property type="evidence" value="ECO:0007669"/>
    <property type="project" value="UniProtKB-KW"/>
</dbReference>
<dbReference type="GO" id="GO:0016829">
    <property type="term" value="F:lyase activity"/>
    <property type="evidence" value="ECO:0007669"/>
    <property type="project" value="UniProtKB-KW"/>
</dbReference>
<evidence type="ECO:0000256" key="4">
    <source>
        <dbReference type="ARBA" id="ARBA00022801"/>
    </source>
</evidence>
<comment type="caution">
    <text evidence="9">The sequence shown here is derived from an EMBL/GenBank/DDBJ whole genome shotgun (WGS) entry which is preliminary data.</text>
</comment>
<keyword evidence="5" id="KW-0190">Covalent protein-DNA linkage</keyword>
<dbReference type="SUPFAM" id="SSF143081">
    <property type="entry name" value="BB1717-like"/>
    <property type="match status" value="1"/>
</dbReference>
<reference evidence="9 10" key="1">
    <citation type="journal article" date="2015" name="Genome Announc.">
        <title>Expanding the biotechnology potential of lactobacilli through comparative genomics of 213 strains and associated genera.</title>
        <authorList>
            <person name="Sun Z."/>
            <person name="Harris H.M."/>
            <person name="McCann A."/>
            <person name="Guo C."/>
            <person name="Argimon S."/>
            <person name="Zhang W."/>
            <person name="Yang X."/>
            <person name="Jeffery I.B."/>
            <person name="Cooney J.C."/>
            <person name="Kagawa T.F."/>
            <person name="Liu W."/>
            <person name="Song Y."/>
            <person name="Salvetti E."/>
            <person name="Wrobel A."/>
            <person name="Rasinkangas P."/>
            <person name="Parkhill J."/>
            <person name="Rea M.C."/>
            <person name="O'Sullivan O."/>
            <person name="Ritari J."/>
            <person name="Douillard F.P."/>
            <person name="Paul Ross R."/>
            <person name="Yang R."/>
            <person name="Briner A.E."/>
            <person name="Felis G.E."/>
            <person name="de Vos W.M."/>
            <person name="Barrangou R."/>
            <person name="Klaenhammer T.R."/>
            <person name="Caufield P.W."/>
            <person name="Cui Y."/>
            <person name="Zhang H."/>
            <person name="O'Toole P.W."/>
        </authorList>
    </citation>
    <scope>NUCLEOTIDE SEQUENCE [LARGE SCALE GENOMIC DNA]</scope>
    <source>
        <strain evidence="9 10">DSM 14857</strain>
    </source>
</reference>
<keyword evidence="2 8" id="KW-0645">Protease</keyword>
<evidence type="ECO:0000256" key="1">
    <source>
        <dbReference type="ARBA" id="ARBA00008136"/>
    </source>
</evidence>
<evidence type="ECO:0000256" key="7">
    <source>
        <dbReference type="ARBA" id="ARBA00023239"/>
    </source>
</evidence>
<evidence type="ECO:0000256" key="5">
    <source>
        <dbReference type="ARBA" id="ARBA00023124"/>
    </source>
</evidence>
<name>A0A0R1SA04_9LACO</name>